<dbReference type="STRING" id="104663.SAMN04488121_103391"/>
<evidence type="ECO:0000256" key="1">
    <source>
        <dbReference type="ARBA" id="ARBA00009986"/>
    </source>
</evidence>
<evidence type="ECO:0000256" key="2">
    <source>
        <dbReference type="ARBA" id="ARBA00022857"/>
    </source>
</evidence>
<dbReference type="OrthoDB" id="629320at2"/>
<gene>
    <name evidence="5" type="ORF">SAMN04488121_103391</name>
</gene>
<accession>A0A1G7RAE9</accession>
<evidence type="ECO:0000259" key="4">
    <source>
        <dbReference type="Pfam" id="PF00171"/>
    </source>
</evidence>
<keyword evidence="2" id="KW-0521">NADP</keyword>
<dbReference type="InterPro" id="IPR044148">
    <property type="entry name" value="ALDH_GabD1-like"/>
</dbReference>
<comment type="similarity">
    <text evidence="1">Belongs to the aldehyde dehydrogenase family.</text>
</comment>
<dbReference type="PANTHER" id="PTHR43217:SF1">
    <property type="entry name" value="SUCCINATE SEMIALDEHYDE DEHYDROGENASE [NAD(P)+] SAD"/>
    <property type="match status" value="1"/>
</dbReference>
<feature type="domain" description="Aldehyde dehydrogenase" evidence="4">
    <location>
        <begin position="3"/>
        <end position="449"/>
    </location>
</feature>
<evidence type="ECO:0000313" key="5">
    <source>
        <dbReference type="EMBL" id="SDG07748.1"/>
    </source>
</evidence>
<organism evidence="5 6">
    <name type="scientific">Chitinophaga filiformis</name>
    <name type="common">Myxococcus filiformis</name>
    <name type="synonym">Flexibacter filiformis</name>
    <dbReference type="NCBI Taxonomy" id="104663"/>
    <lineage>
        <taxon>Bacteria</taxon>
        <taxon>Pseudomonadati</taxon>
        <taxon>Bacteroidota</taxon>
        <taxon>Chitinophagia</taxon>
        <taxon>Chitinophagales</taxon>
        <taxon>Chitinophagaceae</taxon>
        <taxon>Chitinophaga</taxon>
    </lineage>
</organism>
<dbReference type="InterPro" id="IPR016161">
    <property type="entry name" value="Ald_DH/histidinol_DH"/>
</dbReference>
<dbReference type="CDD" id="cd07100">
    <property type="entry name" value="ALDH_SSADH1_GabD1"/>
    <property type="match status" value="1"/>
</dbReference>
<dbReference type="FunFam" id="3.40.605.10:FF:000012">
    <property type="entry name" value="NAD-dependent succinate-semialdehyde dehydrogenase"/>
    <property type="match status" value="1"/>
</dbReference>
<dbReference type="PANTHER" id="PTHR43217">
    <property type="entry name" value="SUCCINATE SEMIALDEHYDE DEHYDROGENASE [NAD(P)+] SAD"/>
    <property type="match status" value="1"/>
</dbReference>
<reference evidence="5 6" key="1">
    <citation type="submission" date="2016-10" db="EMBL/GenBank/DDBJ databases">
        <authorList>
            <person name="de Groot N.N."/>
        </authorList>
    </citation>
    <scope>NUCLEOTIDE SEQUENCE [LARGE SCALE GENOMIC DNA]</scope>
    <source>
        <strain evidence="5 6">DSM 527</strain>
    </source>
</reference>
<dbReference type="AlphaFoldDB" id="A0A1G7RAE9"/>
<evidence type="ECO:0000256" key="3">
    <source>
        <dbReference type="ARBA" id="ARBA00023002"/>
    </source>
</evidence>
<dbReference type="RefSeq" id="WP_089832902.1">
    <property type="nucleotide sequence ID" value="NZ_FNBN01000003.1"/>
</dbReference>
<dbReference type="Proteomes" id="UP000199045">
    <property type="component" value="Unassembled WGS sequence"/>
</dbReference>
<dbReference type="FunFam" id="3.40.309.10:FF:000009">
    <property type="entry name" value="Aldehyde dehydrogenase A"/>
    <property type="match status" value="1"/>
</dbReference>
<evidence type="ECO:0000313" key="6">
    <source>
        <dbReference type="Proteomes" id="UP000199045"/>
    </source>
</evidence>
<dbReference type="InterPro" id="IPR016163">
    <property type="entry name" value="Ald_DH_C"/>
</dbReference>
<dbReference type="SUPFAM" id="SSF53720">
    <property type="entry name" value="ALDH-like"/>
    <property type="match status" value="1"/>
</dbReference>
<dbReference type="Gene3D" id="3.40.309.10">
    <property type="entry name" value="Aldehyde Dehydrogenase, Chain A, domain 2"/>
    <property type="match status" value="1"/>
</dbReference>
<dbReference type="InterPro" id="IPR016162">
    <property type="entry name" value="Ald_DH_N"/>
</dbReference>
<dbReference type="GO" id="GO:0004777">
    <property type="term" value="F:succinate-semialdehyde dehydrogenase (NAD+) activity"/>
    <property type="evidence" value="ECO:0007669"/>
    <property type="project" value="TreeGrafter"/>
</dbReference>
<keyword evidence="3" id="KW-0560">Oxidoreductase</keyword>
<sequence length="452" mass="49180">MSTFRSINPYNQETIAEYAAHSEADIEQRLAWGYQAYRHLSHTSLQERCDWMLKLAGLLKTNVEEHAAIITREMGKTLKEAKAEVLKCATSAEYYVEHIAEMLQPKLITSDAQQSYVSYEPKGIILAIMPWNFPYWQVFRFAIPNLLAGNTALLKHASNVSGCALAMEDLFLEAGFPEGAFQALLVNSKNIEPVIADPRVQGVTLTGSTGAGMSVGALAGKYIKKSVLELGGSDPFIVLKDANLDEAAKIAVKARMQNAGQSCIAAKRWIVEEAVVGDFTDKVSSILGHMRQGDPFDPETDLGPMARPDLAAELAHQLKQTVAQGASLAIGGQHQEANFVPTLLTGVQPGMTAFEEETFGPLAVIIKAANEDHAIQLANQTPFGLGSSLWTTDLDKARRLARQVDSGNVFINAMVRSDARLPFGGVKQSGYGRELSLEGTHEFLNVKTVYIA</sequence>
<dbReference type="GO" id="GO:0004030">
    <property type="term" value="F:aldehyde dehydrogenase [NAD(P)+] activity"/>
    <property type="evidence" value="ECO:0007669"/>
    <property type="project" value="InterPro"/>
</dbReference>
<dbReference type="Pfam" id="PF00171">
    <property type="entry name" value="Aldedh"/>
    <property type="match status" value="1"/>
</dbReference>
<proteinExistence type="inferred from homology"/>
<protein>
    <submittedName>
        <fullName evidence="5">Succinate-semialdehyde dehydrogenase / glutarate-semialdehyde dehydrogenase</fullName>
    </submittedName>
</protein>
<name>A0A1G7RAE9_CHIFI</name>
<dbReference type="EMBL" id="FNBN01000003">
    <property type="protein sequence ID" value="SDG07748.1"/>
    <property type="molecule type" value="Genomic_DNA"/>
</dbReference>
<dbReference type="InterPro" id="IPR047110">
    <property type="entry name" value="GABD/Sad-like"/>
</dbReference>
<dbReference type="InterPro" id="IPR015590">
    <property type="entry name" value="Aldehyde_DH_dom"/>
</dbReference>
<dbReference type="Gene3D" id="3.40.605.10">
    <property type="entry name" value="Aldehyde Dehydrogenase, Chain A, domain 1"/>
    <property type="match status" value="1"/>
</dbReference>